<dbReference type="Pfam" id="PF13520">
    <property type="entry name" value="AA_permease_2"/>
    <property type="match status" value="1"/>
</dbReference>
<feature type="transmembrane region" description="Helical" evidence="6">
    <location>
        <begin position="88"/>
        <end position="110"/>
    </location>
</feature>
<dbReference type="PIRSF" id="PIRSF006060">
    <property type="entry name" value="AA_transporter"/>
    <property type="match status" value="1"/>
</dbReference>
<evidence type="ECO:0000256" key="3">
    <source>
        <dbReference type="ARBA" id="ARBA00022692"/>
    </source>
</evidence>
<dbReference type="PANTHER" id="PTHR43243:SF4">
    <property type="entry name" value="CATIONIC AMINO ACID TRANSPORTER 4"/>
    <property type="match status" value="1"/>
</dbReference>
<evidence type="ECO:0000256" key="2">
    <source>
        <dbReference type="ARBA" id="ARBA00022448"/>
    </source>
</evidence>
<feature type="transmembrane region" description="Helical" evidence="6">
    <location>
        <begin position="149"/>
        <end position="167"/>
    </location>
</feature>
<name>A0A137P3Y9_CONC2</name>
<feature type="transmembrane region" description="Helical" evidence="6">
    <location>
        <begin position="174"/>
        <end position="196"/>
    </location>
</feature>
<feature type="transmembrane region" description="Helical" evidence="6">
    <location>
        <begin position="117"/>
        <end position="137"/>
    </location>
</feature>
<accession>A0A137P3Y9</accession>
<dbReference type="InterPro" id="IPR002293">
    <property type="entry name" value="AA/rel_permease1"/>
</dbReference>
<feature type="transmembrane region" description="Helical" evidence="6">
    <location>
        <begin position="56"/>
        <end position="76"/>
    </location>
</feature>
<dbReference type="PANTHER" id="PTHR43243">
    <property type="entry name" value="INNER MEMBRANE TRANSPORTER YGJI-RELATED"/>
    <property type="match status" value="1"/>
</dbReference>
<dbReference type="GO" id="GO:0016020">
    <property type="term" value="C:membrane"/>
    <property type="evidence" value="ECO:0007669"/>
    <property type="project" value="UniProtKB-SubCell"/>
</dbReference>
<evidence type="ECO:0000256" key="1">
    <source>
        <dbReference type="ARBA" id="ARBA00004141"/>
    </source>
</evidence>
<feature type="transmembrane region" description="Helical" evidence="6">
    <location>
        <begin position="25"/>
        <end position="44"/>
    </location>
</feature>
<dbReference type="OrthoDB" id="5982228at2759"/>
<keyword evidence="8" id="KW-1185">Reference proteome</keyword>
<organism evidence="7 8">
    <name type="scientific">Conidiobolus coronatus (strain ATCC 28846 / CBS 209.66 / NRRL 28638)</name>
    <name type="common">Delacroixia coronata</name>
    <dbReference type="NCBI Taxonomy" id="796925"/>
    <lineage>
        <taxon>Eukaryota</taxon>
        <taxon>Fungi</taxon>
        <taxon>Fungi incertae sedis</taxon>
        <taxon>Zoopagomycota</taxon>
        <taxon>Entomophthoromycotina</taxon>
        <taxon>Entomophthoromycetes</taxon>
        <taxon>Entomophthorales</taxon>
        <taxon>Ancylistaceae</taxon>
        <taxon>Conidiobolus</taxon>
    </lineage>
</organism>
<evidence type="ECO:0008006" key="9">
    <source>
        <dbReference type="Google" id="ProtNLM"/>
    </source>
</evidence>
<dbReference type="OMA" id="FCLYLMY"/>
<evidence type="ECO:0000256" key="4">
    <source>
        <dbReference type="ARBA" id="ARBA00022989"/>
    </source>
</evidence>
<reference evidence="7 8" key="1">
    <citation type="journal article" date="2015" name="Genome Biol. Evol.">
        <title>Phylogenomic analyses indicate that early fungi evolved digesting cell walls of algal ancestors of land plants.</title>
        <authorList>
            <person name="Chang Y."/>
            <person name="Wang S."/>
            <person name="Sekimoto S."/>
            <person name="Aerts A.L."/>
            <person name="Choi C."/>
            <person name="Clum A."/>
            <person name="LaButti K.M."/>
            <person name="Lindquist E.A."/>
            <person name="Yee Ngan C."/>
            <person name="Ohm R.A."/>
            <person name="Salamov A.A."/>
            <person name="Grigoriev I.V."/>
            <person name="Spatafora J.W."/>
            <person name="Berbee M.L."/>
        </authorList>
    </citation>
    <scope>NUCLEOTIDE SEQUENCE [LARGE SCALE GENOMIC DNA]</scope>
    <source>
        <strain evidence="7 8">NRRL 28638</strain>
    </source>
</reference>
<dbReference type="GO" id="GO:0015171">
    <property type="term" value="F:amino acid transmembrane transporter activity"/>
    <property type="evidence" value="ECO:0007669"/>
    <property type="project" value="TreeGrafter"/>
</dbReference>
<evidence type="ECO:0000256" key="6">
    <source>
        <dbReference type="SAM" id="Phobius"/>
    </source>
</evidence>
<feature type="non-terminal residue" evidence="7">
    <location>
        <position position="344"/>
    </location>
</feature>
<evidence type="ECO:0000313" key="8">
    <source>
        <dbReference type="Proteomes" id="UP000070444"/>
    </source>
</evidence>
<evidence type="ECO:0000256" key="5">
    <source>
        <dbReference type="ARBA" id="ARBA00023136"/>
    </source>
</evidence>
<protein>
    <recommendedName>
        <fullName evidence="9">Amino acid transporter</fullName>
    </recommendedName>
</protein>
<keyword evidence="5 6" id="KW-0472">Membrane</keyword>
<dbReference type="AlphaFoldDB" id="A0A137P3Y9"/>
<sequence length="344" mass="36822">MLNRLDIETILMEIHNEKLTRNLSFWNVTAIGIGGVIGTGIFILPGVIAAQYAGPGVVLSFILAALASFLTALSFAELGSMIPLAGSTYSYLYCSFGELVAWTIAWGLLLEAYIGNSAVLVGWSGYFMQLIVAPYAWNTNEQEFEATGGYFNFPAAAIVLLCTLLLIKGTKESTTVTAVAVVIKVSVIIIIIFGIIDHVNPANWTPFIPSNTDGILGHFGFAGILKGARIAFFAYSGFESLGTVSQECVNPQKNIPLSIITTLGVCTILYISVCLVLVGVVPYDKLNVSYPISIAVKATGRTWLEVLIILGAVIGMVTTIIVGLISQSRVLYTLSSDGLLPNFF</sequence>
<dbReference type="STRING" id="796925.A0A137P3Y9"/>
<dbReference type="EMBL" id="KQ964525">
    <property type="protein sequence ID" value="KXN69742.1"/>
    <property type="molecule type" value="Genomic_DNA"/>
</dbReference>
<dbReference type="Proteomes" id="UP000070444">
    <property type="component" value="Unassembled WGS sequence"/>
</dbReference>
<feature type="transmembrane region" description="Helical" evidence="6">
    <location>
        <begin position="216"/>
        <end position="238"/>
    </location>
</feature>
<feature type="transmembrane region" description="Helical" evidence="6">
    <location>
        <begin position="259"/>
        <end position="283"/>
    </location>
</feature>
<dbReference type="Gene3D" id="1.20.1740.10">
    <property type="entry name" value="Amino acid/polyamine transporter I"/>
    <property type="match status" value="1"/>
</dbReference>
<keyword evidence="2" id="KW-0813">Transport</keyword>
<comment type="subcellular location">
    <subcellularLocation>
        <location evidence="1">Membrane</location>
        <topology evidence="1">Multi-pass membrane protein</topology>
    </subcellularLocation>
</comment>
<feature type="transmembrane region" description="Helical" evidence="6">
    <location>
        <begin position="303"/>
        <end position="325"/>
    </location>
</feature>
<gene>
    <name evidence="7" type="ORF">CONCODRAFT_40261</name>
</gene>
<keyword evidence="4 6" id="KW-1133">Transmembrane helix</keyword>
<proteinExistence type="predicted"/>
<evidence type="ECO:0000313" key="7">
    <source>
        <dbReference type="EMBL" id="KXN69742.1"/>
    </source>
</evidence>
<keyword evidence="3 6" id="KW-0812">Transmembrane</keyword>